<reference evidence="1" key="1">
    <citation type="submission" date="2019-08" db="EMBL/GenBank/DDBJ databases">
        <title>Marinilactibacillus psychrotolerans M13-2T whole genome sequencing project.</title>
        <authorList>
            <person name="Ishikawa M."/>
            <person name="Suzuki T."/>
            <person name="Matsutani M."/>
        </authorList>
    </citation>
    <scope>NUCLEOTIDE SEQUENCE</scope>
    <source>
        <strain evidence="1">M13-2T</strain>
    </source>
</reference>
<dbReference type="EMBL" id="BKBI01000005">
    <property type="protein sequence ID" value="GEQ35308.1"/>
    <property type="molecule type" value="Genomic_DNA"/>
</dbReference>
<dbReference type="GeneID" id="96910837"/>
<protein>
    <submittedName>
        <fullName evidence="1">Uncharacterized protein</fullName>
    </submittedName>
</protein>
<comment type="caution">
    <text evidence="1">The sequence shown here is derived from an EMBL/GenBank/DDBJ whole genome shotgun (WGS) entry which is preliminary data.</text>
</comment>
<name>A0AAV3WTB1_9LACT</name>
<dbReference type="AlphaFoldDB" id="A0AAV3WTB1"/>
<accession>A0AAV3WTB1</accession>
<evidence type="ECO:0000313" key="1">
    <source>
        <dbReference type="EMBL" id="GEQ35308.1"/>
    </source>
</evidence>
<organism evidence="1 2">
    <name type="scientific">Marinilactibacillus psychrotolerans</name>
    <dbReference type="NCBI Taxonomy" id="191770"/>
    <lineage>
        <taxon>Bacteria</taxon>
        <taxon>Bacillati</taxon>
        <taxon>Bacillota</taxon>
        <taxon>Bacilli</taxon>
        <taxon>Lactobacillales</taxon>
        <taxon>Carnobacteriaceae</taxon>
        <taxon>Marinilactibacillus</taxon>
    </lineage>
</organism>
<sequence length="427" mass="50286">MNTYELYRKTIRLNTTKPKLVHENGSSFLVRNAYIEEFDNRSGSTRRTFSKNLFHSLVAVGTTNKYQELEDDPLECIFYKASLSREIMEKFENNHDESSAMGRNFSLLSASKKLKQADINTIINIEETEINNPSVSFLLYFMTSFSNLNSLIEDFQKIYLKPSTERWEKTGYIHQSISEIYREEFLFALLLEFLNVASFGWDVCTVTSIDKNDPDAIKFQKIYNAYLNYYSDRFHKYYEHKNEEERQEEQYNSFIYYGDENILRAPVFDKTVRGTLEYPNYDNKHYSQYSFPDEVMHLSEKESKQALSFILELFVLSVNPKLISKVTSDDSIYGSPCSIEKYNMFSIEQIVSLNNKMIDNDYVPDKDVDVYISQQERTLRNISLSTANRSELIHYYINPKIKKLITTFTSRHKIGLKHPYRLVQINL</sequence>
<proteinExistence type="predicted"/>
<dbReference type="Proteomes" id="UP000887127">
    <property type="component" value="Unassembled WGS sequence"/>
</dbReference>
<evidence type="ECO:0000313" key="2">
    <source>
        <dbReference type="Proteomes" id="UP000887127"/>
    </source>
</evidence>
<dbReference type="RefSeq" id="WP_091761130.1">
    <property type="nucleotide sequence ID" value="NZ_BJVX01000004.1"/>
</dbReference>
<gene>
    <name evidence="1" type="ORF">M132T_08160</name>
</gene>